<feature type="transmembrane region" description="Helical" evidence="1">
    <location>
        <begin position="90"/>
        <end position="108"/>
    </location>
</feature>
<keyword evidence="1" id="KW-0472">Membrane</keyword>
<dbReference type="EMBL" id="JAZAVJ010000004">
    <property type="protein sequence ID" value="KAK7424458.1"/>
    <property type="molecule type" value="Genomic_DNA"/>
</dbReference>
<keyword evidence="1" id="KW-1133">Transmembrane helix</keyword>
<accession>A0ABR1HUT5</accession>
<feature type="transmembrane region" description="Helical" evidence="1">
    <location>
        <begin position="6"/>
        <end position="28"/>
    </location>
</feature>
<sequence length="314" mass="33642">MSGIEIAGLILGALPLTISGVETLNSTLEWLKERRARITEVRRKDGLIPAIMVTLLPDASLAMERIEHVLSGTDAELAEFRQSHTSNMNMVAVAGAIVAQIAMTGLSLEAISQAHWAAAAFFAVSLILGVISVYVSFVVQQEVSGLLGVTGVADWLARPLSHGELLDQGYALSHHPAFLRGDPSSESSSTPAQIIPQLENGSPDLILKREPSALAAIMLAAPSSLLGLSLNSFMFGLGIYLGSVYTGDLVPGYGKMGSLGILIYYIVAASVGTFMYAYPRLLKMSERWSTKKRAGIEAQLSELRDVLQQYPARN</sequence>
<keyword evidence="1" id="KW-0812">Transmembrane</keyword>
<comment type="caution">
    <text evidence="2">The sequence shown here is derived from an EMBL/GenBank/DDBJ whole genome shotgun (WGS) entry which is preliminary data.</text>
</comment>
<dbReference type="Proteomes" id="UP001498476">
    <property type="component" value="Unassembled WGS sequence"/>
</dbReference>
<gene>
    <name evidence="2" type="ORF">QQX98_000423</name>
</gene>
<reference evidence="2 3" key="1">
    <citation type="journal article" date="2025" name="Microbiol. Resour. Announc.">
        <title>Draft genome sequences for Neonectria magnoliae and Neonectria punicea, canker pathogens of Liriodendron tulipifera and Acer saccharum in West Virginia.</title>
        <authorList>
            <person name="Petronek H.M."/>
            <person name="Kasson M.T."/>
            <person name="Metheny A.M."/>
            <person name="Stauder C.M."/>
            <person name="Lovett B."/>
            <person name="Lynch S.C."/>
            <person name="Garnas J.R."/>
            <person name="Kasson L.R."/>
            <person name="Stajich J.E."/>
        </authorList>
    </citation>
    <scope>NUCLEOTIDE SEQUENCE [LARGE SCALE GENOMIC DNA]</scope>
    <source>
        <strain evidence="2 3">NRRL 64653</strain>
    </source>
</reference>
<evidence type="ECO:0000313" key="3">
    <source>
        <dbReference type="Proteomes" id="UP001498476"/>
    </source>
</evidence>
<evidence type="ECO:0000313" key="2">
    <source>
        <dbReference type="EMBL" id="KAK7424458.1"/>
    </source>
</evidence>
<feature type="transmembrane region" description="Helical" evidence="1">
    <location>
        <begin position="261"/>
        <end position="278"/>
    </location>
</feature>
<proteinExistence type="predicted"/>
<feature type="transmembrane region" description="Helical" evidence="1">
    <location>
        <begin position="213"/>
        <end position="241"/>
    </location>
</feature>
<evidence type="ECO:0000256" key="1">
    <source>
        <dbReference type="SAM" id="Phobius"/>
    </source>
</evidence>
<protein>
    <submittedName>
        <fullName evidence="2">Uncharacterized protein</fullName>
    </submittedName>
</protein>
<name>A0ABR1HUT5_9HYPO</name>
<keyword evidence="3" id="KW-1185">Reference proteome</keyword>
<organism evidence="2 3">
    <name type="scientific">Neonectria punicea</name>
    <dbReference type="NCBI Taxonomy" id="979145"/>
    <lineage>
        <taxon>Eukaryota</taxon>
        <taxon>Fungi</taxon>
        <taxon>Dikarya</taxon>
        <taxon>Ascomycota</taxon>
        <taxon>Pezizomycotina</taxon>
        <taxon>Sordariomycetes</taxon>
        <taxon>Hypocreomycetidae</taxon>
        <taxon>Hypocreales</taxon>
        <taxon>Nectriaceae</taxon>
        <taxon>Neonectria</taxon>
    </lineage>
</organism>
<feature type="transmembrane region" description="Helical" evidence="1">
    <location>
        <begin position="114"/>
        <end position="137"/>
    </location>
</feature>